<organism evidence="1 2">
    <name type="scientific">Purpureocillium lilacinum</name>
    <name type="common">Paecilomyces lilacinus</name>
    <dbReference type="NCBI Taxonomy" id="33203"/>
    <lineage>
        <taxon>Eukaryota</taxon>
        <taxon>Fungi</taxon>
        <taxon>Dikarya</taxon>
        <taxon>Ascomycota</taxon>
        <taxon>Pezizomycotina</taxon>
        <taxon>Sordariomycetes</taxon>
        <taxon>Hypocreomycetidae</taxon>
        <taxon>Hypocreales</taxon>
        <taxon>Ophiocordycipitaceae</taxon>
        <taxon>Purpureocillium</taxon>
    </lineage>
</organism>
<evidence type="ECO:0000313" key="2">
    <source>
        <dbReference type="Proteomes" id="UP001638806"/>
    </source>
</evidence>
<comment type="caution">
    <text evidence="1">The sequence shown here is derived from an EMBL/GenBank/DDBJ whole genome shotgun (WGS) entry which is preliminary data.</text>
</comment>
<sequence>MEIREVPRIRFLQPPHPQPPPPPLSSPVRSALRPRRIRPRHGGTTVVIASPGCQRSAAQLASKADTSGREHLASQLTCALPSRPAHGESASRHWQLAHGSRSHGVMCREAMRSARPRQMRCMCTQPKPASRGLMVAADRADRLNGPARLVLITPLCQPHVQPSVHDVVAAPLGSLAWPEGLVGFPCSAYHPALGGIRPDERRVAKRRLHRKTRVVGTKAGGGGGSDLVAANNIQEPEPRWLVTALGPGTDTNG</sequence>
<reference evidence="1" key="1">
    <citation type="submission" date="2024-12" db="EMBL/GenBank/DDBJ databases">
        <title>Comparative genomics and development of molecular markers within Purpureocillium lilacinum and among Purpureocillium species.</title>
        <authorList>
            <person name="Yeh Z.-Y."/>
            <person name="Ni N.-T."/>
            <person name="Lo P.-H."/>
            <person name="Mushyakhwo K."/>
            <person name="Lin C.-F."/>
            <person name="Nai Y.-S."/>
        </authorList>
    </citation>
    <scope>NUCLEOTIDE SEQUENCE</scope>
    <source>
        <strain evidence="1">NCHU-NPUST-175</strain>
    </source>
</reference>
<name>A0ACC4DM73_PURLI</name>
<evidence type="ECO:0000313" key="1">
    <source>
        <dbReference type="EMBL" id="KAL3956949.1"/>
    </source>
</evidence>
<accession>A0ACC4DM73</accession>
<dbReference type="Proteomes" id="UP001638806">
    <property type="component" value="Unassembled WGS sequence"/>
</dbReference>
<dbReference type="EMBL" id="JBGNUJ010000008">
    <property type="protein sequence ID" value="KAL3956949.1"/>
    <property type="molecule type" value="Genomic_DNA"/>
</dbReference>
<protein>
    <submittedName>
        <fullName evidence="1">Uncharacterized protein</fullName>
    </submittedName>
</protein>
<keyword evidence="2" id="KW-1185">Reference proteome</keyword>
<gene>
    <name evidence="1" type="ORF">ACCO45_009795</name>
</gene>
<proteinExistence type="predicted"/>